<organism evidence="1 2">
    <name type="scientific">Rhizobium leguminosarum bv. trifolii (strain WSM2304)</name>
    <dbReference type="NCBI Taxonomy" id="395492"/>
    <lineage>
        <taxon>Bacteria</taxon>
        <taxon>Pseudomonadati</taxon>
        <taxon>Pseudomonadota</taxon>
        <taxon>Alphaproteobacteria</taxon>
        <taxon>Hyphomicrobiales</taxon>
        <taxon>Rhizobiaceae</taxon>
        <taxon>Rhizobium/Agrobacterium group</taxon>
        <taxon>Rhizobium</taxon>
    </lineage>
</organism>
<evidence type="ECO:0000313" key="2">
    <source>
        <dbReference type="Proteomes" id="UP000008330"/>
    </source>
</evidence>
<accession>A0ABF7QL19</accession>
<gene>
    <name evidence="1" type="ordered locus">Rleg2_1523</name>
</gene>
<sequence>MASNDLKRLIEATDHLAAGGFAMGAEWQEVHEICQRHEGEQPFDWGHALCHRIEGDDWNADYWYRRAGKRRGTGTMAEEWSAMRSELSARLEAEP</sequence>
<proteinExistence type="predicted"/>
<dbReference type="RefSeq" id="WP_012557510.1">
    <property type="nucleotide sequence ID" value="NC_011369.1"/>
</dbReference>
<dbReference type="EMBL" id="CP001191">
    <property type="protein sequence ID" value="ACI54814.1"/>
    <property type="molecule type" value="Genomic_DNA"/>
</dbReference>
<keyword evidence="2" id="KW-1185">Reference proteome</keyword>
<dbReference type="KEGG" id="rlt:Rleg2_1523"/>
<evidence type="ECO:0000313" key="1">
    <source>
        <dbReference type="EMBL" id="ACI54814.1"/>
    </source>
</evidence>
<name>A0ABF7QL19_RHILW</name>
<dbReference type="AlphaFoldDB" id="A0ABF7QL19"/>
<protein>
    <submittedName>
        <fullName evidence="1">Uncharacterized protein</fullName>
    </submittedName>
</protein>
<reference evidence="1 2" key="1">
    <citation type="journal article" date="2010" name="Stand. Genomic Sci.">
        <title>Complete genome sequence of Rhizobium leguminosarum bv trifolii strain WSM2304, an effective microsymbiont of the South American clover Trifolium polymorphum.</title>
        <authorList>
            <person name="Reeve W."/>
            <person name="O'Hara G."/>
            <person name="Chain P."/>
            <person name="Ardley J."/>
            <person name="Brau L."/>
            <person name="Nandesena K."/>
            <person name="Tiwari R."/>
            <person name="Malfatti S."/>
            <person name="Kiss H."/>
            <person name="Lapidus A."/>
            <person name="Copeland A."/>
            <person name="Nolan M."/>
            <person name="Land M."/>
            <person name="Ivanova N."/>
            <person name="Mavromatis K."/>
            <person name="Markowitz V."/>
            <person name="Kyrpides N."/>
            <person name="Melino V."/>
            <person name="Denton M."/>
            <person name="Yates R."/>
            <person name="Howieson J."/>
        </authorList>
    </citation>
    <scope>NUCLEOTIDE SEQUENCE [LARGE SCALE GENOMIC DNA]</scope>
    <source>
        <strain evidence="1 2">WSM2304</strain>
    </source>
</reference>
<dbReference type="Proteomes" id="UP000008330">
    <property type="component" value="Chromosome"/>
</dbReference>